<dbReference type="Proteomes" id="UP000010482">
    <property type="component" value="Chromosome"/>
</dbReference>
<dbReference type="eggNOG" id="COG1724">
    <property type="taxonomic scope" value="Bacteria"/>
</dbReference>
<protein>
    <submittedName>
        <fullName evidence="8">Periplasmic or secreted lipoprotein</fullName>
    </submittedName>
</protein>
<keyword evidence="2" id="KW-1277">Toxin-antitoxin system</keyword>
<accession>K9YYQ8</accession>
<keyword evidence="5" id="KW-0378">Hydrolase</keyword>
<evidence type="ECO:0000256" key="4">
    <source>
        <dbReference type="ARBA" id="ARBA00022759"/>
    </source>
</evidence>
<evidence type="ECO:0000256" key="7">
    <source>
        <dbReference type="ARBA" id="ARBA00023016"/>
    </source>
</evidence>
<reference evidence="8" key="1">
    <citation type="submission" date="2012-04" db="EMBL/GenBank/DDBJ databases">
        <title>Finished genome of Dactylococcopsis salina PCC 8305.</title>
        <authorList>
            <consortium name="US DOE Joint Genome Institute"/>
            <person name="Gugger M."/>
            <person name="Coursin T."/>
            <person name="Rippka R."/>
            <person name="Tandeau De Marsac N."/>
            <person name="Huntemann M."/>
            <person name="Wei C.-L."/>
            <person name="Han J."/>
            <person name="Detter J.C."/>
            <person name="Han C."/>
            <person name="Tapia R."/>
            <person name="Daligault H."/>
            <person name="Chen A."/>
            <person name="Krypides N."/>
            <person name="Mavromatis K."/>
            <person name="Markowitz V."/>
            <person name="Szeto E."/>
            <person name="Ivanova N."/>
            <person name="Ovchinnikova G."/>
            <person name="Pagani I."/>
            <person name="Pati A."/>
            <person name="Goodwin L."/>
            <person name="Peters L."/>
            <person name="Pitluck S."/>
            <person name="Woyke T."/>
            <person name="Kerfeld C."/>
        </authorList>
    </citation>
    <scope>NUCLEOTIDE SEQUENCE [LARGE SCALE GENOMIC DNA]</scope>
    <source>
        <strain evidence="8">PCC 8305</strain>
    </source>
</reference>
<proteinExistence type="inferred from homology"/>
<sequence>MSKWSSTKAKRVLKALKKIGWKLKRQTGSHKILERSGWNDVVFAFHDGEEIGPKMLARIAKLTGLTPDDL</sequence>
<dbReference type="AlphaFoldDB" id="K9YYQ8"/>
<dbReference type="GO" id="GO:0016787">
    <property type="term" value="F:hydrolase activity"/>
    <property type="evidence" value="ECO:0007669"/>
    <property type="project" value="UniProtKB-KW"/>
</dbReference>
<dbReference type="GO" id="GO:0003729">
    <property type="term" value="F:mRNA binding"/>
    <property type="evidence" value="ECO:0007669"/>
    <property type="project" value="InterPro"/>
</dbReference>
<dbReference type="SUPFAM" id="SSF54786">
    <property type="entry name" value="YcfA/nrd intein domain"/>
    <property type="match status" value="1"/>
</dbReference>
<dbReference type="InterPro" id="IPR012933">
    <property type="entry name" value="HicA_mRNA_interferase"/>
</dbReference>
<keyword evidence="7" id="KW-0346">Stress response</keyword>
<dbReference type="HOGENOM" id="CLU_164851_3_0_3"/>
<evidence type="ECO:0000256" key="6">
    <source>
        <dbReference type="ARBA" id="ARBA00022884"/>
    </source>
</evidence>
<keyword evidence="3" id="KW-0540">Nuclease</keyword>
<organism evidence="8 9">
    <name type="scientific">Dactylococcopsis salina (strain PCC 8305)</name>
    <name type="common">Myxobactron salinum</name>
    <dbReference type="NCBI Taxonomy" id="13035"/>
    <lineage>
        <taxon>Bacteria</taxon>
        <taxon>Bacillati</taxon>
        <taxon>Cyanobacteriota</taxon>
        <taxon>Cyanophyceae</taxon>
        <taxon>Nodosilineales</taxon>
        <taxon>Cymatolegaceae</taxon>
        <taxon>Dactylococcopsis</taxon>
    </lineage>
</organism>
<comment type="similarity">
    <text evidence="1">Belongs to the HicA mRNA interferase family.</text>
</comment>
<keyword evidence="9" id="KW-1185">Reference proteome</keyword>
<dbReference type="EMBL" id="CP003944">
    <property type="protein sequence ID" value="AFZ51455.1"/>
    <property type="molecule type" value="Genomic_DNA"/>
</dbReference>
<dbReference type="STRING" id="13035.Dacsa_2902"/>
<dbReference type="OrthoDB" id="121656at2"/>
<dbReference type="RefSeq" id="WP_015230435.1">
    <property type="nucleotide sequence ID" value="NC_019780.1"/>
</dbReference>
<keyword evidence="8" id="KW-0449">Lipoprotein</keyword>
<dbReference type="GO" id="GO:0004519">
    <property type="term" value="F:endonuclease activity"/>
    <property type="evidence" value="ECO:0007669"/>
    <property type="project" value="UniProtKB-KW"/>
</dbReference>
<dbReference type="KEGG" id="dsl:Dacsa_2902"/>
<dbReference type="Gene3D" id="3.30.920.30">
    <property type="entry name" value="Hypothetical protein"/>
    <property type="match status" value="1"/>
</dbReference>
<keyword evidence="6" id="KW-0694">RNA-binding</keyword>
<evidence type="ECO:0000256" key="2">
    <source>
        <dbReference type="ARBA" id="ARBA00022649"/>
    </source>
</evidence>
<evidence type="ECO:0000256" key="5">
    <source>
        <dbReference type="ARBA" id="ARBA00022801"/>
    </source>
</evidence>
<dbReference type="Pfam" id="PF07927">
    <property type="entry name" value="HicA_toxin"/>
    <property type="match status" value="1"/>
</dbReference>
<dbReference type="PATRIC" id="fig|13035.3.peg.3310"/>
<evidence type="ECO:0000256" key="3">
    <source>
        <dbReference type="ARBA" id="ARBA00022722"/>
    </source>
</evidence>
<evidence type="ECO:0000313" key="8">
    <source>
        <dbReference type="EMBL" id="AFZ51455.1"/>
    </source>
</evidence>
<keyword evidence="4" id="KW-0255">Endonuclease</keyword>
<gene>
    <name evidence="8" type="ORF">Dacsa_2902</name>
</gene>
<evidence type="ECO:0000313" key="9">
    <source>
        <dbReference type="Proteomes" id="UP000010482"/>
    </source>
</evidence>
<name>K9YYQ8_DACS8</name>
<dbReference type="InterPro" id="IPR038570">
    <property type="entry name" value="HicA_sf"/>
</dbReference>
<evidence type="ECO:0000256" key="1">
    <source>
        <dbReference type="ARBA" id="ARBA00006620"/>
    </source>
</evidence>